<dbReference type="InterPro" id="IPR055768">
    <property type="entry name" value="DUF7344"/>
</dbReference>
<feature type="region of interest" description="Disordered" evidence="1">
    <location>
        <begin position="30"/>
        <end position="81"/>
    </location>
</feature>
<name>A0A7D5H3P8_9EURY</name>
<dbReference type="AlphaFoldDB" id="A0A7D5H3P8"/>
<dbReference type="OrthoDB" id="331021at2157"/>
<gene>
    <name evidence="4" type="ORF">HUG10_19675</name>
</gene>
<feature type="transmembrane region" description="Helical" evidence="2">
    <location>
        <begin position="191"/>
        <end position="211"/>
    </location>
</feature>
<accession>A0A7D5H3P8</accession>
<keyword evidence="2" id="KW-0472">Membrane</keyword>
<protein>
    <recommendedName>
        <fullName evidence="3">DUF7344 domain-containing protein</fullName>
    </recommendedName>
</protein>
<dbReference type="KEGG" id="halg:HUG10_19675"/>
<reference evidence="4 5" key="1">
    <citation type="submission" date="2020-07" db="EMBL/GenBank/DDBJ databases">
        <title>Gai3-2, isolated from salt lake.</title>
        <authorList>
            <person name="Cui H."/>
            <person name="Shi X."/>
        </authorList>
    </citation>
    <scope>NUCLEOTIDE SEQUENCE [LARGE SCALE GENOMIC DNA]</scope>
    <source>
        <strain evidence="4 5">Gai3-2</strain>
        <plasmid evidence="4 5">unnamed2</plasmid>
    </source>
</reference>
<evidence type="ECO:0000256" key="1">
    <source>
        <dbReference type="SAM" id="MobiDB-lite"/>
    </source>
</evidence>
<dbReference type="RefSeq" id="WP_179171407.1">
    <property type="nucleotide sequence ID" value="NZ_CP058531.1"/>
</dbReference>
<dbReference type="Proteomes" id="UP000509750">
    <property type="component" value="Plasmid unnamed2"/>
</dbReference>
<keyword evidence="2" id="KW-1133">Transmembrane helix</keyword>
<keyword evidence="2" id="KW-0812">Transmembrane</keyword>
<evidence type="ECO:0000313" key="4">
    <source>
        <dbReference type="EMBL" id="QLG29833.1"/>
    </source>
</evidence>
<keyword evidence="4" id="KW-0614">Plasmid</keyword>
<feature type="domain" description="DUF7344" evidence="3">
    <location>
        <begin position="88"/>
        <end position="167"/>
    </location>
</feature>
<sequence length="247" mass="26964">MAKQQPTLTNKRDQLRTLFANHHYRPILPSLRGSSAEAAAGSDPATDIRTDSGPHATPTVSDGQRTETGGGDSTDTRRTEALPHDIIFGILQNQRRRLVLAAVEEQNGSTTLGDLAEHIAGIENDKPSAALNAQERKRVYIGLYQCHLPKMADADAIQFDQHRGTIERGPKAEQFHEYLDRDSASTDAWQWYYSLLAGSSLFGFCLATVLFTSVSGILYGLLTLLLLVLAAAPVALRMKATASEITF</sequence>
<proteinExistence type="predicted"/>
<geneLocation type="plasmid" evidence="4 5">
    <name>unnamed2</name>
</geneLocation>
<evidence type="ECO:0000313" key="5">
    <source>
        <dbReference type="Proteomes" id="UP000509750"/>
    </source>
</evidence>
<dbReference type="GeneID" id="56031102"/>
<organism evidence="4 5">
    <name type="scientific">Halorarum halophilum</name>
    <dbReference type="NCBI Taxonomy" id="2743090"/>
    <lineage>
        <taxon>Archaea</taxon>
        <taxon>Methanobacteriati</taxon>
        <taxon>Methanobacteriota</taxon>
        <taxon>Stenosarchaea group</taxon>
        <taxon>Halobacteria</taxon>
        <taxon>Halobacteriales</taxon>
        <taxon>Haloferacaceae</taxon>
        <taxon>Halorarum</taxon>
    </lineage>
</organism>
<dbReference type="EMBL" id="CP058531">
    <property type="protein sequence ID" value="QLG29833.1"/>
    <property type="molecule type" value="Genomic_DNA"/>
</dbReference>
<keyword evidence="5" id="KW-1185">Reference proteome</keyword>
<feature type="transmembrane region" description="Helical" evidence="2">
    <location>
        <begin position="217"/>
        <end position="236"/>
    </location>
</feature>
<dbReference type="Pfam" id="PF24035">
    <property type="entry name" value="DUF7344"/>
    <property type="match status" value="1"/>
</dbReference>
<evidence type="ECO:0000259" key="3">
    <source>
        <dbReference type="Pfam" id="PF24035"/>
    </source>
</evidence>
<evidence type="ECO:0000256" key="2">
    <source>
        <dbReference type="SAM" id="Phobius"/>
    </source>
</evidence>